<protein>
    <submittedName>
        <fullName evidence="1">Uncharacterized protein</fullName>
    </submittedName>
</protein>
<name>A0A1X0P195_9TRYP</name>
<dbReference type="RefSeq" id="XP_028884780.1">
    <property type="nucleotide sequence ID" value="XM_029023584.1"/>
</dbReference>
<sequence length="130" mass="14029">MSYRTSSNYPTAHNHCFRSVSSYDAQSHTKRKCSTCGVWGKKGGTCTLCGDTIPAPRPHHVASMISSRVLSYVSFTGAEAAVTEAASQSWKDEETSPLAAPPQKTPKVKCSYCGIWVTPASVCHLCRTQA</sequence>
<dbReference type="Proteomes" id="UP000192257">
    <property type="component" value="Unassembled WGS sequence"/>
</dbReference>
<organism evidence="1 2">
    <name type="scientific">Trypanosoma theileri</name>
    <dbReference type="NCBI Taxonomy" id="67003"/>
    <lineage>
        <taxon>Eukaryota</taxon>
        <taxon>Discoba</taxon>
        <taxon>Euglenozoa</taxon>
        <taxon>Kinetoplastea</taxon>
        <taxon>Metakinetoplastina</taxon>
        <taxon>Trypanosomatida</taxon>
        <taxon>Trypanosomatidae</taxon>
        <taxon>Trypanosoma</taxon>
    </lineage>
</organism>
<keyword evidence="2" id="KW-1185">Reference proteome</keyword>
<evidence type="ECO:0000313" key="1">
    <source>
        <dbReference type="EMBL" id="ORC90714.1"/>
    </source>
</evidence>
<gene>
    <name evidence="1" type="ORF">TM35_000071380</name>
</gene>
<dbReference type="OrthoDB" id="10404104at2759"/>
<proteinExistence type="predicted"/>
<reference evidence="1 2" key="1">
    <citation type="submission" date="2017-03" db="EMBL/GenBank/DDBJ databases">
        <title>An alternative strategy for trypanosome survival in the mammalian bloodstream revealed through genome and transcriptome analysis of the ubiquitous bovine parasite Trypanosoma (Megatrypanum) theileri.</title>
        <authorList>
            <person name="Kelly S."/>
            <person name="Ivens A."/>
            <person name="Mott A."/>
            <person name="O'Neill E."/>
            <person name="Emms D."/>
            <person name="Macleod O."/>
            <person name="Voorheis P."/>
            <person name="Matthews J."/>
            <person name="Matthews K."/>
            <person name="Carrington M."/>
        </authorList>
    </citation>
    <scope>NUCLEOTIDE SEQUENCE [LARGE SCALE GENOMIC DNA]</scope>
    <source>
        <strain evidence="1">Edinburgh</strain>
    </source>
</reference>
<comment type="caution">
    <text evidence="1">The sequence shown here is derived from an EMBL/GenBank/DDBJ whole genome shotgun (WGS) entry which is preliminary data.</text>
</comment>
<accession>A0A1X0P195</accession>
<dbReference type="EMBL" id="NBCO01000007">
    <property type="protein sequence ID" value="ORC90714.1"/>
    <property type="molecule type" value="Genomic_DNA"/>
</dbReference>
<dbReference type="VEuPathDB" id="TriTrypDB:TM35_000071380"/>
<dbReference type="GeneID" id="39983364"/>
<dbReference type="AlphaFoldDB" id="A0A1X0P195"/>
<evidence type="ECO:0000313" key="2">
    <source>
        <dbReference type="Proteomes" id="UP000192257"/>
    </source>
</evidence>